<keyword evidence="2 4" id="KW-0028">Amino-acid biosynthesis</keyword>
<comment type="catalytic activity">
    <reaction evidence="2">
        <text>L-proline + NAD(+) = (S)-1-pyrroline-5-carboxylate + NADH + 2 H(+)</text>
        <dbReference type="Rhea" id="RHEA:14105"/>
        <dbReference type="ChEBI" id="CHEBI:15378"/>
        <dbReference type="ChEBI" id="CHEBI:17388"/>
        <dbReference type="ChEBI" id="CHEBI:57540"/>
        <dbReference type="ChEBI" id="CHEBI:57945"/>
        <dbReference type="ChEBI" id="CHEBI:60039"/>
        <dbReference type="EC" id="1.5.1.2"/>
    </reaction>
</comment>
<dbReference type="InterPro" id="IPR000304">
    <property type="entry name" value="Pyrroline-COOH_reductase"/>
</dbReference>
<evidence type="ECO:0000256" key="2">
    <source>
        <dbReference type="HAMAP-Rule" id="MF_01925"/>
    </source>
</evidence>
<dbReference type="PROSITE" id="PS00521">
    <property type="entry name" value="P5CR"/>
    <property type="match status" value="1"/>
</dbReference>
<feature type="domain" description="Pyrroline-5-carboxylate reductase dimerisation" evidence="6">
    <location>
        <begin position="190"/>
        <end position="294"/>
    </location>
</feature>
<sequence length="303" mass="32042">MTIRDNENLGNQKNVGNNVNVAMNTSPTICFYGAGSMAEAIVRGLIHNQVVDAGQISMLNRSNETRLNELQQKYGVQVGYEEQTKHKLLKEANIVVLAMKPKDAGNAIKAVAPLLHAGQTIVSLIAGLSIATIQALLGQSLPIARTMPNTSSSIGLGVTGLSFSDEVNEQATEQILAIFEAVGMVAVIPEEKLDILTGISGSGPAYIYYMMEAMIAAGVEGGLSPDQARQLTVQTVKGAAEMMLHTGEEPAKLRKDITSPNGSTQAALAVLDQGDFTNTVKAAVHRCAARSHEMGEAVKTSLL</sequence>
<dbReference type="GO" id="GO:0004735">
    <property type="term" value="F:pyrroline-5-carboxylate reductase activity"/>
    <property type="evidence" value="ECO:0007669"/>
    <property type="project" value="UniProtKB-EC"/>
</dbReference>
<proteinExistence type="inferred from homology"/>
<dbReference type="EMBL" id="JAGGKG010000024">
    <property type="protein sequence ID" value="MBP1907254.1"/>
    <property type="molecule type" value="Genomic_DNA"/>
</dbReference>
<keyword evidence="8" id="KW-1185">Reference proteome</keyword>
<feature type="domain" description="Pyrroline-5-carboxylate reductase catalytic N-terminal" evidence="5">
    <location>
        <begin position="28"/>
        <end position="127"/>
    </location>
</feature>
<evidence type="ECO:0000313" key="7">
    <source>
        <dbReference type="EMBL" id="MBP1907254.1"/>
    </source>
</evidence>
<gene>
    <name evidence="2" type="primary">proC</name>
    <name evidence="7" type="ORF">J2Z32_003929</name>
</gene>
<comment type="pathway">
    <text evidence="2 4">Amino-acid biosynthesis; L-proline biosynthesis; L-proline from L-glutamate 5-semialdehyde: step 1/1.</text>
</comment>
<dbReference type="Gene3D" id="1.10.3730.10">
    <property type="entry name" value="ProC C-terminal domain-like"/>
    <property type="match status" value="1"/>
</dbReference>
<comment type="subcellular location">
    <subcellularLocation>
        <location evidence="2">Cytoplasm</location>
    </subcellularLocation>
</comment>
<comment type="function">
    <text evidence="2">Catalyzes the reduction of 1-pyrroline-5-carboxylate (PCA) to L-proline.</text>
</comment>
<keyword evidence="2 4" id="KW-0641">Proline biosynthesis</keyword>
<evidence type="ECO:0000256" key="3">
    <source>
        <dbReference type="NCBIfam" id="TIGR00112"/>
    </source>
</evidence>
<protein>
    <recommendedName>
        <fullName evidence="2 3">Pyrroline-5-carboxylate reductase</fullName>
        <shortName evidence="2">P5C reductase</shortName>
        <shortName evidence="2">P5CR</shortName>
        <ecNumber evidence="2 3">1.5.1.2</ecNumber>
    </recommendedName>
    <alternativeName>
        <fullName evidence="2">PCA reductase</fullName>
    </alternativeName>
</protein>
<evidence type="ECO:0000313" key="8">
    <source>
        <dbReference type="Proteomes" id="UP001519272"/>
    </source>
</evidence>
<dbReference type="SUPFAM" id="SSF48179">
    <property type="entry name" value="6-phosphogluconate dehydrogenase C-terminal domain-like"/>
    <property type="match status" value="1"/>
</dbReference>
<comment type="caution">
    <text evidence="7">The sequence shown here is derived from an EMBL/GenBank/DDBJ whole genome shotgun (WGS) entry which is preliminary data.</text>
</comment>
<dbReference type="Pfam" id="PF03807">
    <property type="entry name" value="F420_oxidored"/>
    <property type="match status" value="1"/>
</dbReference>
<evidence type="ECO:0000256" key="1">
    <source>
        <dbReference type="ARBA" id="ARBA00005525"/>
    </source>
</evidence>
<comment type="catalytic activity">
    <reaction evidence="2 4">
        <text>L-proline + NADP(+) = (S)-1-pyrroline-5-carboxylate + NADPH + 2 H(+)</text>
        <dbReference type="Rhea" id="RHEA:14109"/>
        <dbReference type="ChEBI" id="CHEBI:15378"/>
        <dbReference type="ChEBI" id="CHEBI:17388"/>
        <dbReference type="ChEBI" id="CHEBI:57783"/>
        <dbReference type="ChEBI" id="CHEBI:58349"/>
        <dbReference type="ChEBI" id="CHEBI:60039"/>
        <dbReference type="EC" id="1.5.1.2"/>
    </reaction>
</comment>
<dbReference type="Proteomes" id="UP001519272">
    <property type="component" value="Unassembled WGS sequence"/>
</dbReference>
<dbReference type="InterPro" id="IPR028939">
    <property type="entry name" value="P5C_Rdtase_cat_N"/>
</dbReference>
<keyword evidence="2 4" id="KW-0521">NADP</keyword>
<dbReference type="PANTHER" id="PTHR11645:SF49">
    <property type="entry name" value="PYRROLINE-5-CARBOXYLATE REDUCTASE 1"/>
    <property type="match status" value="1"/>
</dbReference>
<dbReference type="Pfam" id="PF14748">
    <property type="entry name" value="P5CR_dimer"/>
    <property type="match status" value="1"/>
</dbReference>
<dbReference type="NCBIfam" id="TIGR00112">
    <property type="entry name" value="proC"/>
    <property type="match status" value="1"/>
</dbReference>
<comment type="similarity">
    <text evidence="1 2 4">Belongs to the pyrroline-5-carboxylate reductase family.</text>
</comment>
<dbReference type="SUPFAM" id="SSF51735">
    <property type="entry name" value="NAD(P)-binding Rossmann-fold domains"/>
    <property type="match status" value="1"/>
</dbReference>
<dbReference type="EC" id="1.5.1.2" evidence="2 3"/>
<dbReference type="InterPro" id="IPR053790">
    <property type="entry name" value="P5CR-like_CS"/>
</dbReference>
<keyword evidence="2" id="KW-0963">Cytoplasm</keyword>
<evidence type="ECO:0000256" key="4">
    <source>
        <dbReference type="RuleBase" id="RU003903"/>
    </source>
</evidence>
<dbReference type="PANTHER" id="PTHR11645">
    <property type="entry name" value="PYRROLINE-5-CARBOXYLATE REDUCTASE"/>
    <property type="match status" value="1"/>
</dbReference>
<dbReference type="Gene3D" id="3.40.50.720">
    <property type="entry name" value="NAD(P)-binding Rossmann-like Domain"/>
    <property type="match status" value="1"/>
</dbReference>
<name>A0ABS4FXI8_9BACL</name>
<dbReference type="PIRSF" id="PIRSF000193">
    <property type="entry name" value="Pyrrol-5-carb_rd"/>
    <property type="match status" value="1"/>
</dbReference>
<reference evidence="7 8" key="1">
    <citation type="submission" date="2021-03" db="EMBL/GenBank/DDBJ databases">
        <title>Genomic Encyclopedia of Type Strains, Phase IV (KMG-IV): sequencing the most valuable type-strain genomes for metagenomic binning, comparative biology and taxonomic classification.</title>
        <authorList>
            <person name="Goeker M."/>
        </authorList>
    </citation>
    <scope>NUCLEOTIDE SEQUENCE [LARGE SCALE GENOMIC DNA]</scope>
    <source>
        <strain evidence="7 8">DSM 14349</strain>
    </source>
</reference>
<dbReference type="InterPro" id="IPR029036">
    <property type="entry name" value="P5CR_dimer"/>
</dbReference>
<keyword evidence="2 4" id="KW-0560">Oxidoreductase</keyword>
<evidence type="ECO:0000259" key="5">
    <source>
        <dbReference type="Pfam" id="PF03807"/>
    </source>
</evidence>
<dbReference type="InterPro" id="IPR036291">
    <property type="entry name" value="NAD(P)-bd_dom_sf"/>
</dbReference>
<dbReference type="HAMAP" id="MF_01925">
    <property type="entry name" value="P5C_reductase"/>
    <property type="match status" value="1"/>
</dbReference>
<dbReference type="InterPro" id="IPR008927">
    <property type="entry name" value="6-PGluconate_DH-like_C_sf"/>
</dbReference>
<accession>A0ABS4FXI8</accession>
<evidence type="ECO:0000259" key="6">
    <source>
        <dbReference type="Pfam" id="PF14748"/>
    </source>
</evidence>
<organism evidence="7 8">
    <name type="scientific">Paenibacillus turicensis</name>
    <dbReference type="NCBI Taxonomy" id="160487"/>
    <lineage>
        <taxon>Bacteria</taxon>
        <taxon>Bacillati</taxon>
        <taxon>Bacillota</taxon>
        <taxon>Bacilli</taxon>
        <taxon>Bacillales</taxon>
        <taxon>Paenibacillaceae</taxon>
        <taxon>Paenibacillus</taxon>
    </lineage>
</organism>